<reference evidence="5" key="1">
    <citation type="journal article" date="2017" name="J. Phycol.">
        <title>Analysis of chloroplast genomes and a supermatrix inform reclassification of the Rhodomelaceae (Rhodophyta).</title>
        <authorList>
            <person name="Diaz-Tapia P."/>
            <person name="Maggs C.A."/>
            <person name="West J.A."/>
            <person name="Verbruggen H."/>
        </authorList>
    </citation>
    <scope>NUCLEOTIDE SEQUENCE</scope>
    <source>
        <strain evidence="5">PD1540</strain>
    </source>
</reference>
<dbReference type="GO" id="GO:1990904">
    <property type="term" value="C:ribonucleoprotein complex"/>
    <property type="evidence" value="ECO:0007669"/>
    <property type="project" value="UniProtKB-KW"/>
</dbReference>
<keyword evidence="3" id="KW-0687">Ribonucleoprotein</keyword>
<dbReference type="GO" id="GO:0003735">
    <property type="term" value="F:structural constituent of ribosome"/>
    <property type="evidence" value="ECO:0007669"/>
    <property type="project" value="InterPro"/>
</dbReference>
<comment type="similarity">
    <text evidence="1">Belongs to the universal ribosomal protein uL29 family.</text>
</comment>
<dbReference type="Gene3D" id="1.10.287.310">
    <property type="match status" value="1"/>
</dbReference>
<dbReference type="GO" id="GO:0005840">
    <property type="term" value="C:ribosome"/>
    <property type="evidence" value="ECO:0007669"/>
    <property type="project" value="UniProtKB-KW"/>
</dbReference>
<dbReference type="GO" id="GO:0006412">
    <property type="term" value="P:translation"/>
    <property type="evidence" value="ECO:0007669"/>
    <property type="project" value="InterPro"/>
</dbReference>
<evidence type="ECO:0000256" key="2">
    <source>
        <dbReference type="ARBA" id="ARBA00022980"/>
    </source>
</evidence>
<name>A0A1Z1MPA2_KUECA</name>
<dbReference type="NCBIfam" id="TIGR00012">
    <property type="entry name" value="L29"/>
    <property type="match status" value="1"/>
</dbReference>
<dbReference type="RefSeq" id="YP_009398734.1">
    <property type="nucleotide sequence ID" value="NC_035293.1"/>
</dbReference>
<evidence type="ECO:0000256" key="1">
    <source>
        <dbReference type="ARBA" id="ARBA00009254"/>
    </source>
</evidence>
<keyword evidence="5" id="KW-0934">Plastid</keyword>
<feature type="coiled-coil region" evidence="4">
    <location>
        <begin position="1"/>
        <end position="28"/>
    </location>
</feature>
<evidence type="ECO:0000256" key="4">
    <source>
        <dbReference type="SAM" id="Coils"/>
    </source>
</evidence>
<dbReference type="AlphaFoldDB" id="A0A1Z1MPA2"/>
<dbReference type="InterPro" id="IPR001854">
    <property type="entry name" value="Ribosomal_uL29"/>
</dbReference>
<dbReference type="SUPFAM" id="SSF46561">
    <property type="entry name" value="Ribosomal protein L29 (L29p)"/>
    <property type="match status" value="1"/>
</dbReference>
<protein>
    <submittedName>
        <fullName evidence="5">Ribosomal protein L29</fullName>
    </submittedName>
</protein>
<sequence length="56" mass="6802">MNNQEMDLNNLQEEIMQLKKQLVILRMKRKTNQKIEAHIIKKTQHKICQLLTLHYS</sequence>
<dbReference type="InterPro" id="IPR036049">
    <property type="entry name" value="Ribosomal_uL29_sf"/>
</dbReference>
<keyword evidence="5" id="KW-0150">Chloroplast</keyword>
<dbReference type="EMBL" id="MF101449">
    <property type="protein sequence ID" value="ARW67920.1"/>
    <property type="molecule type" value="Genomic_DNA"/>
</dbReference>
<dbReference type="Pfam" id="PF00831">
    <property type="entry name" value="Ribosomal_L29"/>
    <property type="match status" value="1"/>
</dbReference>
<dbReference type="GeneID" id="33361309"/>
<accession>A0A1Z1MPA2</accession>
<keyword evidence="4" id="KW-0175">Coiled coil</keyword>
<evidence type="ECO:0000313" key="5">
    <source>
        <dbReference type="EMBL" id="ARW67920.1"/>
    </source>
</evidence>
<evidence type="ECO:0000256" key="3">
    <source>
        <dbReference type="ARBA" id="ARBA00023274"/>
    </source>
</evidence>
<geneLocation type="chloroplast" evidence="5"/>
<proteinExistence type="inferred from homology"/>
<gene>
    <name evidence="5" type="primary">rpl29</name>
</gene>
<organism evidence="5">
    <name type="scientific">Kuetzingia canaliculata</name>
    <name type="common">Red alga</name>
    <name type="synonym">Rytiphlaea canaliculata</name>
    <dbReference type="NCBI Taxonomy" id="228262"/>
    <lineage>
        <taxon>Eukaryota</taxon>
        <taxon>Rhodophyta</taxon>
        <taxon>Florideophyceae</taxon>
        <taxon>Rhodymeniophycidae</taxon>
        <taxon>Ceramiales</taxon>
        <taxon>Rhodomelaceae</taxon>
        <taxon>Amansieae</taxon>
        <taxon>Kuetzingia</taxon>
    </lineage>
</organism>
<keyword evidence="2 5" id="KW-0689">Ribosomal protein</keyword>